<dbReference type="OrthoDB" id="29563at2759"/>
<dbReference type="SUPFAM" id="SSF63393">
    <property type="entry name" value="RNA polymerase subunits"/>
    <property type="match status" value="1"/>
</dbReference>
<sequence length="95" mass="10846">MNTYIMTSDNIPKDFRNLRACLVCSMIKSIDQFESQGCDNYPDDSWVGRWQIISKKKIGIYAISVSGTLPNAIVSEIRAMGMHYKPYMRDTTSKV</sequence>
<dbReference type="GO" id="GO:0008270">
    <property type="term" value="F:zinc ion binding"/>
    <property type="evidence" value="ECO:0007669"/>
    <property type="project" value="InterPro"/>
</dbReference>
<dbReference type="InterPro" id="IPR022800">
    <property type="entry name" value="Spt4/RpoE2_Znf"/>
</dbReference>
<evidence type="ECO:0000313" key="6">
    <source>
        <dbReference type="EMBL" id="KRZ18906.1"/>
    </source>
</evidence>
<feature type="domain" description="Spt4/RpoE2 zinc finger" evidence="5">
    <location>
        <begin position="18"/>
        <end position="66"/>
    </location>
</feature>
<comment type="similarity">
    <text evidence="2">Belongs to the SPT4 family.</text>
</comment>
<protein>
    <submittedName>
        <fullName evidence="6">Transcription elongation factor SPT4</fullName>
    </submittedName>
</protein>
<name>A0A0V1I7T4_9BILA</name>
<dbReference type="AlphaFoldDB" id="A0A0V1I7T4"/>
<keyword evidence="6" id="KW-0648">Protein biosynthesis</keyword>
<evidence type="ECO:0000256" key="1">
    <source>
        <dbReference type="ARBA" id="ARBA00004123"/>
    </source>
</evidence>
<comment type="subcellular location">
    <subcellularLocation>
        <location evidence="1">Nucleus</location>
    </subcellularLocation>
</comment>
<accession>A0A0V1I7T4</accession>
<gene>
    <name evidence="6" type="primary">spt-4</name>
    <name evidence="6" type="ORF">T11_7791</name>
</gene>
<reference evidence="6 7" key="1">
    <citation type="submission" date="2015-01" db="EMBL/GenBank/DDBJ databases">
        <title>Evolution of Trichinella species and genotypes.</title>
        <authorList>
            <person name="Korhonen P.K."/>
            <person name="Edoardo P."/>
            <person name="Giuseppe L.R."/>
            <person name="Gasser R.B."/>
        </authorList>
    </citation>
    <scope>NUCLEOTIDE SEQUENCE [LARGE SCALE GENOMIC DNA]</scope>
    <source>
        <strain evidence="6">ISS1029</strain>
    </source>
</reference>
<dbReference type="InterPro" id="IPR029040">
    <property type="entry name" value="RPABC4/Spt4"/>
</dbReference>
<dbReference type="GO" id="GO:0000993">
    <property type="term" value="F:RNA polymerase II complex binding"/>
    <property type="evidence" value="ECO:0007669"/>
    <property type="project" value="TreeGrafter"/>
</dbReference>
<keyword evidence="7" id="KW-1185">Reference proteome</keyword>
<organism evidence="6 7">
    <name type="scientific">Trichinella zimbabwensis</name>
    <dbReference type="NCBI Taxonomy" id="268475"/>
    <lineage>
        <taxon>Eukaryota</taxon>
        <taxon>Metazoa</taxon>
        <taxon>Ecdysozoa</taxon>
        <taxon>Nematoda</taxon>
        <taxon>Enoplea</taxon>
        <taxon>Dorylaimia</taxon>
        <taxon>Trichinellida</taxon>
        <taxon>Trichinellidae</taxon>
        <taxon>Trichinella</taxon>
    </lineage>
</organism>
<dbReference type="EMBL" id="JYDP01000002">
    <property type="protein sequence ID" value="KRZ18906.1"/>
    <property type="molecule type" value="Genomic_DNA"/>
</dbReference>
<evidence type="ECO:0000256" key="2">
    <source>
        <dbReference type="ARBA" id="ARBA00010464"/>
    </source>
</evidence>
<dbReference type="PANTHER" id="PTHR12882:SF1">
    <property type="entry name" value="TRANSCRIPTION ELONGATION FACTOR SPT4"/>
    <property type="match status" value="1"/>
</dbReference>
<dbReference type="InterPro" id="IPR009287">
    <property type="entry name" value="Spt4"/>
</dbReference>
<dbReference type="GO" id="GO:0003746">
    <property type="term" value="F:translation elongation factor activity"/>
    <property type="evidence" value="ECO:0007669"/>
    <property type="project" value="UniProtKB-KW"/>
</dbReference>
<dbReference type="PANTHER" id="PTHR12882">
    <property type="entry name" value="SUPPRESSOR OF TY 4"/>
    <property type="match status" value="1"/>
</dbReference>
<keyword evidence="6" id="KW-0251">Elongation factor</keyword>
<comment type="caution">
    <text evidence="6">The sequence shown here is derived from an EMBL/GenBank/DDBJ whole genome shotgun (WGS) entry which is preliminary data.</text>
</comment>
<dbReference type="GO" id="GO:0032044">
    <property type="term" value="C:DSIF complex"/>
    <property type="evidence" value="ECO:0007669"/>
    <property type="project" value="TreeGrafter"/>
</dbReference>
<dbReference type="Gene3D" id="3.30.40.210">
    <property type="match status" value="2"/>
</dbReference>
<dbReference type="GO" id="GO:0006355">
    <property type="term" value="P:regulation of DNA-templated transcription"/>
    <property type="evidence" value="ECO:0007669"/>
    <property type="project" value="InterPro"/>
</dbReference>
<keyword evidence="3" id="KW-0804">Transcription</keyword>
<dbReference type="Pfam" id="PF06093">
    <property type="entry name" value="Spt4"/>
    <property type="match status" value="1"/>
</dbReference>
<dbReference type="Proteomes" id="UP000055024">
    <property type="component" value="Unassembled WGS sequence"/>
</dbReference>
<evidence type="ECO:0000259" key="5">
    <source>
        <dbReference type="SMART" id="SM01389"/>
    </source>
</evidence>
<evidence type="ECO:0000256" key="3">
    <source>
        <dbReference type="ARBA" id="ARBA00023163"/>
    </source>
</evidence>
<dbReference type="GO" id="GO:0140673">
    <property type="term" value="P:transcription elongation-coupled chromatin remodeling"/>
    <property type="evidence" value="ECO:0007669"/>
    <property type="project" value="InterPro"/>
</dbReference>
<evidence type="ECO:0000313" key="7">
    <source>
        <dbReference type="Proteomes" id="UP000055024"/>
    </source>
</evidence>
<keyword evidence="4" id="KW-0539">Nucleus</keyword>
<dbReference type="InterPro" id="IPR038510">
    <property type="entry name" value="Spt4_sf"/>
</dbReference>
<evidence type="ECO:0000256" key="4">
    <source>
        <dbReference type="ARBA" id="ARBA00023242"/>
    </source>
</evidence>
<proteinExistence type="inferred from homology"/>
<dbReference type="SMART" id="SM01389">
    <property type="entry name" value="Spt4"/>
    <property type="match status" value="1"/>
</dbReference>